<dbReference type="InterPro" id="IPR057326">
    <property type="entry name" value="KR_dom"/>
</dbReference>
<reference evidence="4 5" key="1">
    <citation type="submission" date="2020-10" db="EMBL/GenBank/DDBJ databases">
        <title>Ca. Dormibacterota MAGs.</title>
        <authorList>
            <person name="Montgomery K."/>
        </authorList>
    </citation>
    <scope>NUCLEOTIDE SEQUENCE [LARGE SCALE GENOMIC DNA]</scope>
    <source>
        <strain evidence="4">Mitchell_Peninsula_5</strain>
    </source>
</reference>
<dbReference type="PRINTS" id="PR00081">
    <property type="entry name" value="GDHRDH"/>
</dbReference>
<dbReference type="PRINTS" id="PR00080">
    <property type="entry name" value="SDRFAMILY"/>
</dbReference>
<dbReference type="NCBIfam" id="NF009466">
    <property type="entry name" value="PRK12826.1-2"/>
    <property type="match status" value="1"/>
</dbReference>
<sequence>MLLEGRRTLITGASSGIGKATAERFGAEGALVCVNYFSDKEKPDAQAVCAGLDPSGARAFAFQADVGDEQQVTAMIAAVVDRFGGIDVLVNNAGIEKQVATLEMPLEMWNAVLRTNLTGAFLCLREAGKHMVAQKRGVIVNMSSVHEFIPWPGFAHYCASKGGMKLLTQTVARELAAQGVRCLNVAPGAIATPINDFVLDDAEAKHQVEEEIPLGRFGQPEEIAGAVAWAASDQAAYVTGTTLVVDGGMSTYPRFI</sequence>
<evidence type="ECO:0000256" key="2">
    <source>
        <dbReference type="ARBA" id="ARBA00023002"/>
    </source>
</evidence>
<dbReference type="EC" id="1.1.1.47" evidence="4"/>
<protein>
    <submittedName>
        <fullName evidence="4">Glucose 1-dehydrogenase</fullName>
        <ecNumber evidence="4">1.1.1.47</ecNumber>
    </submittedName>
</protein>
<dbReference type="SMART" id="SM00822">
    <property type="entry name" value="PKS_KR"/>
    <property type="match status" value="1"/>
</dbReference>
<dbReference type="InterPro" id="IPR036291">
    <property type="entry name" value="NAD(P)-bd_dom_sf"/>
</dbReference>
<gene>
    <name evidence="4" type="ORF">JF887_11145</name>
</gene>
<evidence type="ECO:0000259" key="3">
    <source>
        <dbReference type="SMART" id="SM00822"/>
    </source>
</evidence>
<dbReference type="Pfam" id="PF13561">
    <property type="entry name" value="adh_short_C2"/>
    <property type="match status" value="1"/>
</dbReference>
<accession>A0A934NH12</accession>
<organism evidence="4 5">
    <name type="scientific">Candidatus Amunia macphersoniae</name>
    <dbReference type="NCBI Taxonomy" id="3127014"/>
    <lineage>
        <taxon>Bacteria</taxon>
        <taxon>Bacillati</taxon>
        <taxon>Candidatus Dormiibacterota</taxon>
        <taxon>Candidatus Dormibacteria</taxon>
        <taxon>Candidatus Aeolococcales</taxon>
        <taxon>Candidatus Aeolococcaceae</taxon>
        <taxon>Candidatus Amunia</taxon>
    </lineage>
</organism>
<dbReference type="InterPro" id="IPR002347">
    <property type="entry name" value="SDR_fam"/>
</dbReference>
<dbReference type="PANTHER" id="PTHR42760">
    <property type="entry name" value="SHORT-CHAIN DEHYDROGENASES/REDUCTASES FAMILY MEMBER"/>
    <property type="match status" value="1"/>
</dbReference>
<dbReference type="AlphaFoldDB" id="A0A934NH12"/>
<dbReference type="EMBL" id="JAEKNN010000054">
    <property type="protein sequence ID" value="MBJ7609966.1"/>
    <property type="molecule type" value="Genomic_DNA"/>
</dbReference>
<comment type="similarity">
    <text evidence="1">Belongs to the short-chain dehydrogenases/reductases (SDR) family.</text>
</comment>
<keyword evidence="2 4" id="KW-0560">Oxidoreductase</keyword>
<proteinExistence type="inferred from homology"/>
<dbReference type="Gene3D" id="3.40.50.720">
    <property type="entry name" value="NAD(P)-binding Rossmann-like Domain"/>
    <property type="match status" value="1"/>
</dbReference>
<name>A0A934NH12_9BACT</name>
<evidence type="ECO:0000313" key="5">
    <source>
        <dbReference type="Proteomes" id="UP000614410"/>
    </source>
</evidence>
<evidence type="ECO:0000256" key="1">
    <source>
        <dbReference type="ARBA" id="ARBA00006484"/>
    </source>
</evidence>
<dbReference type="InterPro" id="IPR020904">
    <property type="entry name" value="Sc_DH/Rdtase_CS"/>
</dbReference>
<dbReference type="PANTHER" id="PTHR42760:SF132">
    <property type="entry name" value="SHORT-CHAIN DEHYDROGENASE_REDUCTASE FAMILY PROTEIN"/>
    <property type="match status" value="1"/>
</dbReference>
<dbReference type="Proteomes" id="UP000614410">
    <property type="component" value="Unassembled WGS sequence"/>
</dbReference>
<dbReference type="PROSITE" id="PS00061">
    <property type="entry name" value="ADH_SHORT"/>
    <property type="match status" value="1"/>
</dbReference>
<dbReference type="GO" id="GO:0047936">
    <property type="term" value="F:glucose 1-dehydrogenase [NAD(P)+] activity"/>
    <property type="evidence" value="ECO:0007669"/>
    <property type="project" value="UniProtKB-EC"/>
</dbReference>
<feature type="domain" description="Ketoreductase" evidence="3">
    <location>
        <begin position="6"/>
        <end position="189"/>
    </location>
</feature>
<dbReference type="FunFam" id="3.40.50.720:FF:000084">
    <property type="entry name" value="Short-chain dehydrogenase reductase"/>
    <property type="match status" value="1"/>
</dbReference>
<dbReference type="SUPFAM" id="SSF51735">
    <property type="entry name" value="NAD(P)-binding Rossmann-fold domains"/>
    <property type="match status" value="1"/>
</dbReference>
<comment type="caution">
    <text evidence="4">The sequence shown here is derived from an EMBL/GenBank/DDBJ whole genome shotgun (WGS) entry which is preliminary data.</text>
</comment>
<evidence type="ECO:0000313" key="4">
    <source>
        <dbReference type="EMBL" id="MBJ7609966.1"/>
    </source>
</evidence>
<dbReference type="NCBIfam" id="NF005559">
    <property type="entry name" value="PRK07231.1"/>
    <property type="match status" value="1"/>
</dbReference>